<accession>A0AAV2P9P1</accession>
<evidence type="ECO:0000313" key="1">
    <source>
        <dbReference type="EMBL" id="CAL1688683.1"/>
    </source>
</evidence>
<protein>
    <submittedName>
        <fullName evidence="1">Uncharacterized protein</fullName>
    </submittedName>
</protein>
<dbReference type="AlphaFoldDB" id="A0AAV2P9P1"/>
<dbReference type="Proteomes" id="UP001497644">
    <property type="component" value="Chromosome 8"/>
</dbReference>
<reference evidence="1" key="1">
    <citation type="submission" date="2024-04" db="EMBL/GenBank/DDBJ databases">
        <authorList>
            <consortium name="Molecular Ecology Group"/>
        </authorList>
    </citation>
    <scope>NUCLEOTIDE SEQUENCE</scope>
</reference>
<name>A0AAV2P9P1_9HYME</name>
<evidence type="ECO:0000313" key="2">
    <source>
        <dbReference type="Proteomes" id="UP001497644"/>
    </source>
</evidence>
<sequence length="138" mass="15656">MGKFGKYEKKYKVSWQALPEFSGWLQRNDDSINENKEAYCNICKTGLRAQKNDLEKHSKTKLHRDNAATFMKQKKLNTCGIDIVANKNKAIDLKLAVYVATHSAIRSIDHLSDLLVQLGKKSTLCYVYTATPRADTCV</sequence>
<dbReference type="EMBL" id="OZ034831">
    <property type="protein sequence ID" value="CAL1688683.1"/>
    <property type="molecule type" value="Genomic_DNA"/>
</dbReference>
<gene>
    <name evidence="1" type="ORF">LPLAT_LOCUS13701</name>
</gene>
<keyword evidence="2" id="KW-1185">Reference proteome</keyword>
<organism evidence="1 2">
    <name type="scientific">Lasius platythorax</name>
    <dbReference type="NCBI Taxonomy" id="488582"/>
    <lineage>
        <taxon>Eukaryota</taxon>
        <taxon>Metazoa</taxon>
        <taxon>Ecdysozoa</taxon>
        <taxon>Arthropoda</taxon>
        <taxon>Hexapoda</taxon>
        <taxon>Insecta</taxon>
        <taxon>Pterygota</taxon>
        <taxon>Neoptera</taxon>
        <taxon>Endopterygota</taxon>
        <taxon>Hymenoptera</taxon>
        <taxon>Apocrita</taxon>
        <taxon>Aculeata</taxon>
        <taxon>Formicoidea</taxon>
        <taxon>Formicidae</taxon>
        <taxon>Formicinae</taxon>
        <taxon>Lasius</taxon>
        <taxon>Lasius</taxon>
    </lineage>
</organism>
<proteinExistence type="predicted"/>